<dbReference type="SUPFAM" id="SSF51338">
    <property type="entry name" value="Composite domain of metallo-dependent hydrolases"/>
    <property type="match status" value="1"/>
</dbReference>
<dbReference type="HOGENOM" id="CLU_1302103_0_0_11"/>
<reference evidence="4" key="1">
    <citation type="submission" date="2008-02" db="EMBL/GenBank/DDBJ databases">
        <authorList>
            <consortium name="The Broad Institute Genome Sequencing Platform"/>
            <person name="Fischbach M."/>
            <person name="Ward D."/>
            <person name="Young S."/>
            <person name="Jaffe D."/>
            <person name="Gnerre S."/>
            <person name="Berlin A."/>
            <person name="Heiman D."/>
            <person name="Hepburn T."/>
            <person name="Sykes S."/>
            <person name="Alvarado L."/>
            <person name="Kodira C.D."/>
            <person name="Straight P."/>
            <person name="Clardy J."/>
            <person name="Hung D."/>
            <person name="Kolter R."/>
            <person name="Mekalanos J."/>
            <person name="Walker S."/>
            <person name="Walsh C.T."/>
            <person name="Lander E."/>
            <person name="Galagan J."/>
            <person name="Nusbaum C."/>
            <person name="Birren B."/>
        </authorList>
    </citation>
    <scope>NUCLEOTIDE SEQUENCE [LARGE SCALE GENOMIC DNA]</scope>
    <source>
        <strain evidence="4">ATCC 25486 / DSM 40338 / CBS 914.69 / JCM 4507 / NBRC 13074 / NRRL 2958 / 5647</strain>
    </source>
</reference>
<dbReference type="AlphaFoldDB" id="D6X6M7"/>
<dbReference type="Proteomes" id="UP000002805">
    <property type="component" value="Chromosome"/>
</dbReference>
<accession>D6X6M7</accession>
<dbReference type="Gene3D" id="3.10.310.70">
    <property type="match status" value="1"/>
</dbReference>
<dbReference type="PANTHER" id="PTHR22642:SF2">
    <property type="entry name" value="PROTEIN LONG AFTER FAR-RED 3"/>
    <property type="match status" value="1"/>
</dbReference>
<dbReference type="Gene3D" id="2.30.40.10">
    <property type="entry name" value="Urease, subunit C, domain 1"/>
    <property type="match status" value="1"/>
</dbReference>
<dbReference type="InterPro" id="IPR013108">
    <property type="entry name" value="Amidohydro_3"/>
</dbReference>
<proteinExistence type="predicted"/>
<protein>
    <submittedName>
        <fullName evidence="3">Amidohydrolase</fullName>
    </submittedName>
</protein>
<feature type="domain" description="Amidohydrolase 3" evidence="2">
    <location>
        <begin position="60"/>
        <end position="185"/>
    </location>
</feature>
<evidence type="ECO:0000259" key="2">
    <source>
        <dbReference type="Pfam" id="PF07969"/>
    </source>
</evidence>
<keyword evidence="4" id="KW-1185">Reference proteome</keyword>
<gene>
    <name evidence="3" type="ORF">SSDG_05820</name>
</gene>
<dbReference type="PANTHER" id="PTHR22642">
    <property type="entry name" value="IMIDAZOLONEPROPIONASE"/>
    <property type="match status" value="1"/>
</dbReference>
<organism evidence="3 4">
    <name type="scientific">Streptomyces pristinaespiralis (strain ATCC 25486 / DSM 40338 / CBS 914.69 / JCM 4507 / KCC S-0507 / NBRC 13074 / NRRL 2958 / 5647)</name>
    <dbReference type="NCBI Taxonomy" id="457429"/>
    <lineage>
        <taxon>Bacteria</taxon>
        <taxon>Bacillati</taxon>
        <taxon>Actinomycetota</taxon>
        <taxon>Actinomycetes</taxon>
        <taxon>Kitasatosporales</taxon>
        <taxon>Streptomycetaceae</taxon>
        <taxon>Streptomyces</taxon>
    </lineage>
</organism>
<feature type="non-terminal residue" evidence="3">
    <location>
        <position position="212"/>
    </location>
</feature>
<keyword evidence="3" id="KW-0378">Hydrolase</keyword>
<name>D6X6M7_STRE2</name>
<feature type="compositionally biased region" description="Low complexity" evidence="1">
    <location>
        <begin position="197"/>
        <end position="206"/>
    </location>
</feature>
<evidence type="ECO:0000256" key="1">
    <source>
        <dbReference type="SAM" id="MobiDB-lite"/>
    </source>
</evidence>
<reference evidence="4" key="2">
    <citation type="submission" date="2009-10" db="EMBL/GenBank/DDBJ databases">
        <title>The genome sequence of Streptomyces pristinaespiralis strain ATCC 25486.</title>
        <authorList>
            <consortium name="The Broad Institute Genome Sequencing Platform"/>
            <consortium name="Broad Institute Microbial Sequencing Center"/>
            <person name="Fischbach M."/>
            <person name="Godfrey P."/>
            <person name="Ward D."/>
            <person name="Young S."/>
            <person name="Zeng Q."/>
            <person name="Koehrsen M."/>
            <person name="Alvarado L."/>
            <person name="Berlin A.M."/>
            <person name="Bochicchio J."/>
            <person name="Borenstein D."/>
            <person name="Chapman S.B."/>
            <person name="Chen Z."/>
            <person name="Engels R."/>
            <person name="Freedman E."/>
            <person name="Gellesch M."/>
            <person name="Goldberg J."/>
            <person name="Griggs A."/>
            <person name="Gujja S."/>
            <person name="Heilman E.R."/>
            <person name="Heiman D.I."/>
            <person name="Hepburn T.A."/>
            <person name="Howarth C."/>
            <person name="Jen D."/>
            <person name="Larson L."/>
            <person name="Lewis B."/>
            <person name="Mehta T."/>
            <person name="Park D."/>
            <person name="Pearson M."/>
            <person name="Richards J."/>
            <person name="Roberts A."/>
            <person name="Saif S."/>
            <person name="Shea T.D."/>
            <person name="Shenoy N."/>
            <person name="Sisk P."/>
            <person name="Stolte C."/>
            <person name="Sykes S.N."/>
            <person name="Thomson T."/>
            <person name="Walk T."/>
            <person name="White J."/>
            <person name="Yandava C."/>
            <person name="Straight P."/>
            <person name="Clardy J."/>
            <person name="Hung D."/>
            <person name="Kolter R."/>
            <person name="Mekalanos J."/>
            <person name="Walker S."/>
            <person name="Walsh C.T."/>
            <person name="Wieland-Brown L.C."/>
            <person name="Haas B."/>
            <person name="Nusbaum C."/>
            <person name="Birren B."/>
        </authorList>
    </citation>
    <scope>NUCLEOTIDE SEQUENCE [LARGE SCALE GENOMIC DNA]</scope>
    <source>
        <strain evidence="4">ATCC 25486 / DSM 40338 / CBS 914.69 / JCM 4507 / NBRC 13074 / NRRL 2958 / 5647</strain>
    </source>
</reference>
<feature type="region of interest" description="Disordered" evidence="1">
    <location>
        <begin position="180"/>
        <end position="212"/>
    </location>
</feature>
<dbReference type="eggNOG" id="COG1574">
    <property type="taxonomic scope" value="Bacteria"/>
</dbReference>
<dbReference type="InterPro" id="IPR011059">
    <property type="entry name" value="Metal-dep_hydrolase_composite"/>
</dbReference>
<evidence type="ECO:0000313" key="4">
    <source>
        <dbReference type="Proteomes" id="UP000002805"/>
    </source>
</evidence>
<evidence type="ECO:0000313" key="3">
    <source>
        <dbReference type="EMBL" id="EFH30610.1"/>
    </source>
</evidence>
<dbReference type="Pfam" id="PF07969">
    <property type="entry name" value="Amidohydro_3"/>
    <property type="match status" value="1"/>
</dbReference>
<sequence length="212" mass="21765">MTVSKEPPVRTSLVLLSARLLDPVSGSFLSGTALAASGGRITAIGDDREIRALADPSTTVIDLKGAVLTPGLVDGHLHPVSGAELTHGLDLSGCADLEAVRRALAHEAASLAPGAWLHGWGLDPNVFADRPVSTAPFDAVLEGVPALLLLFDAHSMLASRRALELAGVDGPRTFDQASAEVVCDEAGPAHRSPAGRTPPANSSSAPPRSPTR</sequence>
<dbReference type="EMBL" id="CM000950">
    <property type="protein sequence ID" value="EFH30610.1"/>
    <property type="molecule type" value="Genomic_DNA"/>
</dbReference>
<dbReference type="GO" id="GO:0016810">
    <property type="term" value="F:hydrolase activity, acting on carbon-nitrogen (but not peptide) bonds"/>
    <property type="evidence" value="ECO:0007669"/>
    <property type="project" value="InterPro"/>
</dbReference>